<dbReference type="OrthoDB" id="5381007at2"/>
<organism evidence="3 4">
    <name type="scientific">Nannocystis exedens</name>
    <dbReference type="NCBI Taxonomy" id="54"/>
    <lineage>
        <taxon>Bacteria</taxon>
        <taxon>Pseudomonadati</taxon>
        <taxon>Myxococcota</taxon>
        <taxon>Polyangia</taxon>
        <taxon>Nannocystales</taxon>
        <taxon>Nannocystaceae</taxon>
        <taxon>Nannocystis</taxon>
    </lineage>
</organism>
<dbReference type="RefSeq" id="WP_143140100.1">
    <property type="nucleotide sequence ID" value="NZ_FOMX01000002.1"/>
</dbReference>
<feature type="chain" id="PRO_5011790064" evidence="2">
    <location>
        <begin position="23"/>
        <end position="315"/>
    </location>
</feature>
<feature type="signal peptide" evidence="2">
    <location>
        <begin position="1"/>
        <end position="22"/>
    </location>
</feature>
<sequence>MSKRIVALPLFILLACGPKAGADTDGAVDTEPTDGKTTPGVFDSSSSTGTTSTATGPGETTADDPSVGTTGDPPGVSTSTSGVMSTTIPVPPDLGPGECDPFGDDCPEGQKCTGYGDAGDNGWHHLKCVPIDPQPDQAGDPCTVVGEVNSGIDSCDDHLICFWVDDNLQGTCVPWCGGSFEEPTCEDPESFCNVSGDSVLSLCLGTCDPLAQDCPAGQGCIHAATEEVFTCVPEFSFEEGQLFDPCEYANACDPGFACVSADLAVECDPMASNCCLPFCDLTQPNTCPGAGQECLPALAEPPPKYENVGVCALPQ</sequence>
<name>A0A1I1SNM3_9BACT</name>
<keyword evidence="2" id="KW-0732">Signal</keyword>
<evidence type="ECO:0000256" key="1">
    <source>
        <dbReference type="SAM" id="MobiDB-lite"/>
    </source>
</evidence>
<dbReference type="EMBL" id="FOMX01000002">
    <property type="protein sequence ID" value="SFD46318.1"/>
    <property type="molecule type" value="Genomic_DNA"/>
</dbReference>
<dbReference type="Proteomes" id="UP000199400">
    <property type="component" value="Unassembled WGS sequence"/>
</dbReference>
<protein>
    <submittedName>
        <fullName evidence="3">Uncharacterized protein</fullName>
    </submittedName>
</protein>
<dbReference type="AlphaFoldDB" id="A0A1I1SNM3"/>
<evidence type="ECO:0000313" key="4">
    <source>
        <dbReference type="Proteomes" id="UP000199400"/>
    </source>
</evidence>
<reference evidence="4" key="1">
    <citation type="submission" date="2016-10" db="EMBL/GenBank/DDBJ databases">
        <authorList>
            <person name="Varghese N."/>
            <person name="Submissions S."/>
        </authorList>
    </citation>
    <scope>NUCLEOTIDE SEQUENCE [LARGE SCALE GENOMIC DNA]</scope>
    <source>
        <strain evidence="4">ATCC 25963</strain>
    </source>
</reference>
<evidence type="ECO:0000256" key="2">
    <source>
        <dbReference type="SAM" id="SignalP"/>
    </source>
</evidence>
<dbReference type="STRING" id="54.SAMN02745121_00062"/>
<feature type="compositionally biased region" description="Low complexity" evidence="1">
    <location>
        <begin position="75"/>
        <end position="87"/>
    </location>
</feature>
<gene>
    <name evidence="3" type="ORF">SAMN02745121_00062</name>
</gene>
<proteinExistence type="predicted"/>
<dbReference type="PROSITE" id="PS51257">
    <property type="entry name" value="PROKAR_LIPOPROTEIN"/>
    <property type="match status" value="1"/>
</dbReference>
<accession>A0A1I1SNM3</accession>
<feature type="region of interest" description="Disordered" evidence="1">
    <location>
        <begin position="23"/>
        <end position="101"/>
    </location>
</feature>
<feature type="compositionally biased region" description="Low complexity" evidence="1">
    <location>
        <begin position="44"/>
        <end position="60"/>
    </location>
</feature>
<evidence type="ECO:0000313" key="3">
    <source>
        <dbReference type="EMBL" id="SFD46318.1"/>
    </source>
</evidence>
<keyword evidence="4" id="KW-1185">Reference proteome</keyword>